<dbReference type="EMBL" id="JAATVY010000023">
    <property type="protein sequence ID" value="NJC72958.1"/>
    <property type="molecule type" value="Genomic_DNA"/>
</dbReference>
<keyword evidence="6 7" id="KW-0472">Membrane</keyword>
<feature type="domain" description="ABC transmembrane type-1" evidence="8">
    <location>
        <begin position="73"/>
        <end position="263"/>
    </location>
</feature>
<feature type="transmembrane region" description="Helical" evidence="7">
    <location>
        <begin position="196"/>
        <end position="220"/>
    </location>
</feature>
<evidence type="ECO:0000313" key="10">
    <source>
        <dbReference type="Proteomes" id="UP000722989"/>
    </source>
</evidence>
<dbReference type="PANTHER" id="PTHR43386:SF1">
    <property type="entry name" value="D,D-DIPEPTIDE TRANSPORT SYSTEM PERMEASE PROTEIN DDPC-RELATED"/>
    <property type="match status" value="1"/>
</dbReference>
<comment type="similarity">
    <text evidence="7">Belongs to the binding-protein-dependent transport system permease family.</text>
</comment>
<comment type="caution">
    <text evidence="9">The sequence shown here is derived from an EMBL/GenBank/DDBJ whole genome shotgun (WGS) entry which is preliminary data.</text>
</comment>
<evidence type="ECO:0000256" key="4">
    <source>
        <dbReference type="ARBA" id="ARBA00022692"/>
    </source>
</evidence>
<evidence type="ECO:0000256" key="2">
    <source>
        <dbReference type="ARBA" id="ARBA00022448"/>
    </source>
</evidence>
<dbReference type="CDD" id="cd06261">
    <property type="entry name" value="TM_PBP2"/>
    <property type="match status" value="1"/>
</dbReference>
<keyword evidence="5 7" id="KW-1133">Transmembrane helix</keyword>
<feature type="transmembrane region" description="Helical" evidence="7">
    <location>
        <begin position="109"/>
        <end position="133"/>
    </location>
</feature>
<protein>
    <submittedName>
        <fullName evidence="9">ABC transporter permease</fullName>
    </submittedName>
</protein>
<accession>A0ABX0Y3N1</accession>
<organism evidence="9 10">
    <name type="scientific">Planosporangium thailandense</name>
    <dbReference type="NCBI Taxonomy" id="765197"/>
    <lineage>
        <taxon>Bacteria</taxon>
        <taxon>Bacillati</taxon>
        <taxon>Actinomycetota</taxon>
        <taxon>Actinomycetes</taxon>
        <taxon>Micromonosporales</taxon>
        <taxon>Micromonosporaceae</taxon>
        <taxon>Planosporangium</taxon>
    </lineage>
</organism>
<dbReference type="PANTHER" id="PTHR43386">
    <property type="entry name" value="OLIGOPEPTIDE TRANSPORT SYSTEM PERMEASE PROTEIN APPC"/>
    <property type="match status" value="1"/>
</dbReference>
<dbReference type="InterPro" id="IPR000515">
    <property type="entry name" value="MetI-like"/>
</dbReference>
<keyword evidence="10" id="KW-1185">Reference proteome</keyword>
<evidence type="ECO:0000256" key="6">
    <source>
        <dbReference type="ARBA" id="ARBA00023136"/>
    </source>
</evidence>
<comment type="subcellular location">
    <subcellularLocation>
        <location evidence="1 7">Cell membrane</location>
        <topology evidence="1 7">Multi-pass membrane protein</topology>
    </subcellularLocation>
</comment>
<evidence type="ECO:0000259" key="8">
    <source>
        <dbReference type="PROSITE" id="PS50928"/>
    </source>
</evidence>
<keyword evidence="2 7" id="KW-0813">Transport</keyword>
<evidence type="ECO:0000256" key="7">
    <source>
        <dbReference type="RuleBase" id="RU363032"/>
    </source>
</evidence>
<dbReference type="Proteomes" id="UP000722989">
    <property type="component" value="Unassembled WGS sequence"/>
</dbReference>
<sequence>MRWASRLKDADRMFLIGALLLALIVLASALAPILSSFDPVRGTSPPMRAPSAGHLFGTDNLGRDVFVRAFAATRLDMMLAVVAVGVSLIVGTLVGAVMGMGGRSKVSGFLNLVVDSINAFPFIVLALGVVAVVGPSVPGVLSAIILTGWARYARVARARTAVIADADFVNAARLLGYGRSRVMIRHVFPNVYSESFAFALSELVIVILAIASLSFLGAGVRPPTPELGAMISEGRIMLTRAWWISVFPGAVLALAALSIQLIADGYERMTRYA</sequence>
<name>A0ABX0Y3N1_9ACTN</name>
<dbReference type="Gene3D" id="1.10.3720.10">
    <property type="entry name" value="MetI-like"/>
    <property type="match status" value="1"/>
</dbReference>
<dbReference type="InterPro" id="IPR050366">
    <property type="entry name" value="BP-dependent_transpt_permease"/>
</dbReference>
<dbReference type="Pfam" id="PF00528">
    <property type="entry name" value="BPD_transp_1"/>
    <property type="match status" value="1"/>
</dbReference>
<dbReference type="InterPro" id="IPR035906">
    <property type="entry name" value="MetI-like_sf"/>
</dbReference>
<keyword evidence="4 7" id="KW-0812">Transmembrane</keyword>
<dbReference type="RefSeq" id="WP_167927868.1">
    <property type="nucleotide sequence ID" value="NZ_JAATVY010000023.1"/>
</dbReference>
<evidence type="ECO:0000256" key="3">
    <source>
        <dbReference type="ARBA" id="ARBA00022475"/>
    </source>
</evidence>
<dbReference type="PROSITE" id="PS50928">
    <property type="entry name" value="ABC_TM1"/>
    <property type="match status" value="1"/>
</dbReference>
<keyword evidence="3" id="KW-1003">Cell membrane</keyword>
<evidence type="ECO:0000256" key="5">
    <source>
        <dbReference type="ARBA" id="ARBA00022989"/>
    </source>
</evidence>
<proteinExistence type="inferred from homology"/>
<feature type="transmembrane region" description="Helical" evidence="7">
    <location>
        <begin position="77"/>
        <end position="97"/>
    </location>
</feature>
<evidence type="ECO:0000313" key="9">
    <source>
        <dbReference type="EMBL" id="NJC72958.1"/>
    </source>
</evidence>
<dbReference type="SUPFAM" id="SSF161098">
    <property type="entry name" value="MetI-like"/>
    <property type="match status" value="1"/>
</dbReference>
<gene>
    <name evidence="9" type="ORF">HC031_25040</name>
</gene>
<reference evidence="9 10" key="1">
    <citation type="submission" date="2020-03" db="EMBL/GenBank/DDBJ databases">
        <title>WGS of the type strain of Planosporangium spp.</title>
        <authorList>
            <person name="Thawai C."/>
        </authorList>
    </citation>
    <scope>NUCLEOTIDE SEQUENCE [LARGE SCALE GENOMIC DNA]</scope>
    <source>
        <strain evidence="9 10">TBRC 5610</strain>
    </source>
</reference>
<feature type="transmembrane region" description="Helical" evidence="7">
    <location>
        <begin position="241"/>
        <end position="263"/>
    </location>
</feature>
<evidence type="ECO:0000256" key="1">
    <source>
        <dbReference type="ARBA" id="ARBA00004651"/>
    </source>
</evidence>